<dbReference type="OrthoDB" id="9760752at2"/>
<evidence type="ECO:0000313" key="10">
    <source>
        <dbReference type="Proteomes" id="UP000009881"/>
    </source>
</evidence>
<feature type="compositionally biased region" description="Low complexity" evidence="6">
    <location>
        <begin position="657"/>
        <end position="671"/>
    </location>
</feature>
<dbReference type="Gene3D" id="3.30.450.20">
    <property type="entry name" value="PAS domain"/>
    <property type="match status" value="1"/>
</dbReference>
<dbReference type="SUPFAM" id="SSF47384">
    <property type="entry name" value="Homodimeric domain of signal transducing histidine kinase"/>
    <property type="match status" value="1"/>
</dbReference>
<dbReference type="InterPro" id="IPR003594">
    <property type="entry name" value="HATPase_dom"/>
</dbReference>
<evidence type="ECO:0000313" key="9">
    <source>
        <dbReference type="EMBL" id="EKV32430.1"/>
    </source>
</evidence>
<dbReference type="SMART" id="SM00388">
    <property type="entry name" value="HisKA"/>
    <property type="match status" value="1"/>
</dbReference>
<dbReference type="InterPro" id="IPR004358">
    <property type="entry name" value="Sig_transdc_His_kin-like_C"/>
</dbReference>
<dbReference type="InterPro" id="IPR005467">
    <property type="entry name" value="His_kinase_dom"/>
</dbReference>
<feature type="transmembrane region" description="Helical" evidence="7">
    <location>
        <begin position="256"/>
        <end position="277"/>
    </location>
</feature>
<dbReference type="PRINTS" id="PR00344">
    <property type="entry name" value="BCTRLSENSOR"/>
</dbReference>
<comment type="catalytic activity">
    <reaction evidence="1">
        <text>ATP + protein L-histidine = ADP + protein N-phospho-L-histidine.</text>
        <dbReference type="EC" id="2.7.13.3"/>
    </reaction>
</comment>
<keyword evidence="7" id="KW-1133">Transmembrane helix</keyword>
<dbReference type="CDD" id="cd00082">
    <property type="entry name" value="HisKA"/>
    <property type="match status" value="1"/>
</dbReference>
<keyword evidence="7" id="KW-0812">Transmembrane</keyword>
<sequence>MVSAPPKAVQLVTRLVRLVLLIVVVWAVAMVSLWLLADRARTETATAASRDLFATVVQTEQKRLLQVARDYAWWDDSIRKVLIDLDPDWADNNLGGYLQEGFDIGYSVVLRGDGVALYGAVDGARMDIPTPSALGQGSLALLEAARAAPRAPKPVGAAGIIQLDGRPALAAAMPFVPEEADSPAPPDPDSVLLVARVLDSPWLADLGEAFNLRDLRLVAAAEAEDHAAGSVLETLRGAPLAAAVWQPVVPGDRMDGIVLAVMAALSLAMLGLLAVFLRRARRLAHRVAADDAERLAQAEALAASRSRLRHVIAAAPVALVVADADGTVMLADGREAPAIAPPDGTGPLGRPLREAYGHLPGFADLFDAALAGAPTTATVWHGRRAFEVACAPVSQGAGPRGGGVVAVLTDITERKAAEDVLRRTLDELTRSNSELERFAYIASHDLQEPVRTMVAYAQLTRRRYADQVDEDGRAFLDFIETGALRMRALVQGLLSYSRLNGTPPATSICPAGEALDMALENLADAIREAGATVEAEAVLPHVAVDRLELTQVFQNLIGNALKFRDHGRSPRIEVSARPARSGGHWTITVRDNGIGIASEYQEEVFILFKRLHAPDAAEGTGVGLAICQRVVERHGGRIWVTSQAGDGSAFHFTLPAAADAEPGGAPDPGAAVETAHDAPMPEKSARV</sequence>
<dbReference type="Gene3D" id="1.10.287.130">
    <property type="match status" value="1"/>
</dbReference>
<dbReference type="STRING" id="1238182.C882_2509"/>
<dbReference type="InterPro" id="IPR003661">
    <property type="entry name" value="HisK_dim/P_dom"/>
</dbReference>
<feature type="compositionally biased region" description="Basic and acidic residues" evidence="6">
    <location>
        <begin position="674"/>
        <end position="687"/>
    </location>
</feature>
<dbReference type="PROSITE" id="PS50109">
    <property type="entry name" value="HIS_KIN"/>
    <property type="match status" value="1"/>
</dbReference>
<dbReference type="eggNOG" id="COG4251">
    <property type="taxonomic scope" value="Bacteria"/>
</dbReference>
<dbReference type="InterPro" id="IPR036890">
    <property type="entry name" value="HATPase_C_sf"/>
</dbReference>
<dbReference type="InterPro" id="IPR036097">
    <property type="entry name" value="HisK_dim/P_sf"/>
</dbReference>
<dbReference type="Gene3D" id="3.30.565.10">
    <property type="entry name" value="Histidine kinase-like ATPase, C-terminal domain"/>
    <property type="match status" value="1"/>
</dbReference>
<dbReference type="InterPro" id="IPR052162">
    <property type="entry name" value="Sensor_kinase/Photoreceptor"/>
</dbReference>
<evidence type="ECO:0000256" key="3">
    <source>
        <dbReference type="ARBA" id="ARBA00022553"/>
    </source>
</evidence>
<dbReference type="Proteomes" id="UP000009881">
    <property type="component" value="Unassembled WGS sequence"/>
</dbReference>
<dbReference type="GO" id="GO:0000155">
    <property type="term" value="F:phosphorelay sensor kinase activity"/>
    <property type="evidence" value="ECO:0007669"/>
    <property type="project" value="InterPro"/>
</dbReference>
<gene>
    <name evidence="9" type="ORF">C882_2509</name>
</gene>
<feature type="transmembrane region" description="Helical" evidence="7">
    <location>
        <begin position="15"/>
        <end position="37"/>
    </location>
</feature>
<dbReference type="RefSeq" id="WP_009538918.1">
    <property type="nucleotide sequence ID" value="NZ_ANHY01000003.1"/>
</dbReference>
<keyword evidence="4" id="KW-0808">Transferase</keyword>
<evidence type="ECO:0000259" key="8">
    <source>
        <dbReference type="PROSITE" id="PS50109"/>
    </source>
</evidence>
<dbReference type="SUPFAM" id="SSF55874">
    <property type="entry name" value="ATPase domain of HSP90 chaperone/DNA topoisomerase II/histidine kinase"/>
    <property type="match status" value="1"/>
</dbReference>
<dbReference type="Pfam" id="PF00512">
    <property type="entry name" value="HisKA"/>
    <property type="match status" value="1"/>
</dbReference>
<dbReference type="EC" id="2.7.13.3" evidence="2"/>
<protein>
    <recommendedName>
        <fullName evidence="2">histidine kinase</fullName>
        <ecNumber evidence="2">2.7.13.3</ecNumber>
    </recommendedName>
</protein>
<keyword evidence="7" id="KW-0472">Membrane</keyword>
<reference evidence="9 10" key="1">
    <citation type="journal article" date="2013" name="Genome Announc.">
        <title>Draft Genome Sequence of an Alphaproteobacterium, Caenispirillum salinarum AK4(T), Isolated from a Solar Saltern.</title>
        <authorList>
            <person name="Khatri I."/>
            <person name="Singh A."/>
            <person name="Korpole S."/>
            <person name="Pinnaka A.K."/>
            <person name="Subramanian S."/>
        </authorList>
    </citation>
    <scope>NUCLEOTIDE SEQUENCE [LARGE SCALE GENOMIC DNA]</scope>
    <source>
        <strain evidence="9 10">AK4</strain>
    </source>
</reference>
<dbReference type="AlphaFoldDB" id="K9H2D0"/>
<name>K9H2D0_9PROT</name>
<dbReference type="FunFam" id="3.30.565.10:FF:000006">
    <property type="entry name" value="Sensor histidine kinase WalK"/>
    <property type="match status" value="1"/>
</dbReference>
<evidence type="ECO:0000256" key="1">
    <source>
        <dbReference type="ARBA" id="ARBA00000085"/>
    </source>
</evidence>
<dbReference type="SMART" id="SM00387">
    <property type="entry name" value="HATPase_c"/>
    <property type="match status" value="1"/>
</dbReference>
<dbReference type="PANTHER" id="PTHR43304">
    <property type="entry name" value="PHYTOCHROME-LIKE PROTEIN CPH1"/>
    <property type="match status" value="1"/>
</dbReference>
<organism evidence="9 10">
    <name type="scientific">Caenispirillum salinarum AK4</name>
    <dbReference type="NCBI Taxonomy" id="1238182"/>
    <lineage>
        <taxon>Bacteria</taxon>
        <taxon>Pseudomonadati</taxon>
        <taxon>Pseudomonadota</taxon>
        <taxon>Alphaproteobacteria</taxon>
        <taxon>Rhodospirillales</taxon>
        <taxon>Novispirillaceae</taxon>
        <taxon>Caenispirillum</taxon>
    </lineage>
</organism>
<dbReference type="PANTHER" id="PTHR43304:SF1">
    <property type="entry name" value="PAC DOMAIN-CONTAINING PROTEIN"/>
    <property type="match status" value="1"/>
</dbReference>
<dbReference type="Pfam" id="PF05228">
    <property type="entry name" value="CHASE4"/>
    <property type="match status" value="1"/>
</dbReference>
<accession>K9H2D0</accession>
<keyword evidence="3" id="KW-0597">Phosphoprotein</keyword>
<comment type="caution">
    <text evidence="9">The sequence shown here is derived from an EMBL/GenBank/DDBJ whole genome shotgun (WGS) entry which is preliminary data.</text>
</comment>
<keyword evidence="10" id="KW-1185">Reference proteome</keyword>
<evidence type="ECO:0000256" key="5">
    <source>
        <dbReference type="ARBA" id="ARBA00022777"/>
    </source>
</evidence>
<evidence type="ECO:0000256" key="2">
    <source>
        <dbReference type="ARBA" id="ARBA00012438"/>
    </source>
</evidence>
<proteinExistence type="predicted"/>
<evidence type="ECO:0000256" key="7">
    <source>
        <dbReference type="SAM" id="Phobius"/>
    </source>
</evidence>
<evidence type="ECO:0000256" key="4">
    <source>
        <dbReference type="ARBA" id="ARBA00022679"/>
    </source>
</evidence>
<dbReference type="Pfam" id="PF02518">
    <property type="entry name" value="HATPase_c"/>
    <property type="match status" value="1"/>
</dbReference>
<dbReference type="InterPro" id="IPR035965">
    <property type="entry name" value="PAS-like_dom_sf"/>
</dbReference>
<feature type="domain" description="Histidine kinase" evidence="8">
    <location>
        <begin position="441"/>
        <end position="658"/>
    </location>
</feature>
<feature type="region of interest" description="Disordered" evidence="6">
    <location>
        <begin position="657"/>
        <end position="687"/>
    </location>
</feature>
<dbReference type="InterPro" id="IPR007892">
    <property type="entry name" value="CHASE4"/>
</dbReference>
<keyword evidence="5" id="KW-0418">Kinase</keyword>
<dbReference type="SUPFAM" id="SSF55785">
    <property type="entry name" value="PYP-like sensor domain (PAS domain)"/>
    <property type="match status" value="1"/>
</dbReference>
<dbReference type="EMBL" id="ANHY01000003">
    <property type="protein sequence ID" value="EKV32430.1"/>
    <property type="molecule type" value="Genomic_DNA"/>
</dbReference>
<evidence type="ECO:0000256" key="6">
    <source>
        <dbReference type="SAM" id="MobiDB-lite"/>
    </source>
</evidence>